<feature type="transmembrane region" description="Helical" evidence="2">
    <location>
        <begin position="45"/>
        <end position="64"/>
    </location>
</feature>
<dbReference type="Proteomes" id="UP001551675">
    <property type="component" value="Unassembled WGS sequence"/>
</dbReference>
<feature type="region of interest" description="Disordered" evidence="1">
    <location>
        <begin position="70"/>
        <end position="90"/>
    </location>
</feature>
<feature type="region of interest" description="Disordered" evidence="1">
    <location>
        <begin position="1"/>
        <end position="40"/>
    </location>
</feature>
<keyword evidence="2" id="KW-0812">Transmembrane</keyword>
<name>A0ABV3GIE8_MICGL</name>
<evidence type="ECO:0000256" key="1">
    <source>
        <dbReference type="SAM" id="MobiDB-lite"/>
    </source>
</evidence>
<feature type="compositionally biased region" description="Low complexity" evidence="1">
    <location>
        <begin position="1"/>
        <end position="25"/>
    </location>
</feature>
<evidence type="ECO:0000259" key="3">
    <source>
        <dbReference type="Pfam" id="PF05305"/>
    </source>
</evidence>
<keyword evidence="2" id="KW-1133">Transmembrane helix</keyword>
<accession>A0ABV3GIE8</accession>
<evidence type="ECO:0000313" key="5">
    <source>
        <dbReference type="Proteomes" id="UP001551675"/>
    </source>
</evidence>
<proteinExistence type="predicted"/>
<dbReference type="RefSeq" id="WP_358135472.1">
    <property type="nucleotide sequence ID" value="NZ_JBFALK010000012.1"/>
</dbReference>
<sequence length="173" mass="18087">MHQTPGYQQQPYDAPPQQQWQQQPGQPGPPPPPTSRRKPRSKAPLLIVVAIVVVAAVGVAIVLLTGGEEAKPPAAKPAKSAAADRTATLPAPDAGQRAVYLETLQAIAPGLAENEDRAIRQAGQVCSRILNPPESGMSLAQYTVAQLSGGDTAITQAQAYKVIGAVKVWCAKS</sequence>
<dbReference type="Pfam" id="PF05305">
    <property type="entry name" value="DUF732"/>
    <property type="match status" value="1"/>
</dbReference>
<keyword evidence="2" id="KW-0472">Membrane</keyword>
<organism evidence="4 5">
    <name type="scientific">Microtetraspora glauca</name>
    <dbReference type="NCBI Taxonomy" id="1996"/>
    <lineage>
        <taxon>Bacteria</taxon>
        <taxon>Bacillati</taxon>
        <taxon>Actinomycetota</taxon>
        <taxon>Actinomycetes</taxon>
        <taxon>Streptosporangiales</taxon>
        <taxon>Streptosporangiaceae</taxon>
        <taxon>Microtetraspora</taxon>
    </lineage>
</organism>
<dbReference type="InterPro" id="IPR007969">
    <property type="entry name" value="DUF732"/>
</dbReference>
<protein>
    <submittedName>
        <fullName evidence="4">DUF732 domain-containing protein</fullName>
    </submittedName>
</protein>
<feature type="compositionally biased region" description="Low complexity" evidence="1">
    <location>
        <begin position="72"/>
        <end position="83"/>
    </location>
</feature>
<reference evidence="4 5" key="1">
    <citation type="submission" date="2024-06" db="EMBL/GenBank/DDBJ databases">
        <title>The Natural Products Discovery Center: Release of the First 8490 Sequenced Strains for Exploring Actinobacteria Biosynthetic Diversity.</title>
        <authorList>
            <person name="Kalkreuter E."/>
            <person name="Kautsar S.A."/>
            <person name="Yang D."/>
            <person name="Bader C.D."/>
            <person name="Teijaro C.N."/>
            <person name="Fluegel L."/>
            <person name="Davis C.M."/>
            <person name="Simpson J.R."/>
            <person name="Lauterbach L."/>
            <person name="Steele A.D."/>
            <person name="Gui C."/>
            <person name="Meng S."/>
            <person name="Li G."/>
            <person name="Viehrig K."/>
            <person name="Ye F."/>
            <person name="Su P."/>
            <person name="Kiefer A.F."/>
            <person name="Nichols A."/>
            <person name="Cepeda A.J."/>
            <person name="Yan W."/>
            <person name="Fan B."/>
            <person name="Jiang Y."/>
            <person name="Adhikari A."/>
            <person name="Zheng C.-J."/>
            <person name="Schuster L."/>
            <person name="Cowan T.M."/>
            <person name="Smanski M.J."/>
            <person name="Chevrette M.G."/>
            <person name="De Carvalho L.P.S."/>
            <person name="Shen B."/>
        </authorList>
    </citation>
    <scope>NUCLEOTIDE SEQUENCE [LARGE SCALE GENOMIC DNA]</scope>
    <source>
        <strain evidence="4 5">NPDC050100</strain>
    </source>
</reference>
<evidence type="ECO:0000313" key="4">
    <source>
        <dbReference type="EMBL" id="MEV0971302.1"/>
    </source>
</evidence>
<evidence type="ECO:0000256" key="2">
    <source>
        <dbReference type="SAM" id="Phobius"/>
    </source>
</evidence>
<comment type="caution">
    <text evidence="4">The sequence shown here is derived from an EMBL/GenBank/DDBJ whole genome shotgun (WGS) entry which is preliminary data.</text>
</comment>
<dbReference type="EMBL" id="JBFALK010000012">
    <property type="protein sequence ID" value="MEV0971302.1"/>
    <property type="molecule type" value="Genomic_DNA"/>
</dbReference>
<gene>
    <name evidence="4" type="ORF">AB0I59_21960</name>
</gene>
<keyword evidence="5" id="KW-1185">Reference proteome</keyword>
<feature type="domain" description="DUF732" evidence="3">
    <location>
        <begin position="100"/>
        <end position="171"/>
    </location>
</feature>